<organism evidence="2 3">
    <name type="scientific">Streptomyces johnsoniae</name>
    <dbReference type="NCBI Taxonomy" id="3075532"/>
    <lineage>
        <taxon>Bacteria</taxon>
        <taxon>Bacillati</taxon>
        <taxon>Actinomycetota</taxon>
        <taxon>Actinomycetes</taxon>
        <taxon>Kitasatosporales</taxon>
        <taxon>Streptomycetaceae</taxon>
        <taxon>Streptomyces</taxon>
    </lineage>
</organism>
<dbReference type="Proteomes" id="UP001183615">
    <property type="component" value="Unassembled WGS sequence"/>
</dbReference>
<dbReference type="RefSeq" id="WP_311620615.1">
    <property type="nucleotide sequence ID" value="NZ_JAVREV010000019.1"/>
</dbReference>
<dbReference type="InterPro" id="IPR019587">
    <property type="entry name" value="Polyketide_cyclase/dehydratase"/>
</dbReference>
<keyword evidence="3" id="KW-1185">Reference proteome</keyword>
<accession>A0ABU2SEE1</accession>
<evidence type="ECO:0000313" key="2">
    <source>
        <dbReference type="EMBL" id="MDT0446465.1"/>
    </source>
</evidence>
<comment type="caution">
    <text evidence="2">The sequence shown here is derived from an EMBL/GenBank/DDBJ whole genome shotgun (WGS) entry which is preliminary data.</text>
</comment>
<evidence type="ECO:0000256" key="1">
    <source>
        <dbReference type="SAM" id="MobiDB-lite"/>
    </source>
</evidence>
<protein>
    <submittedName>
        <fullName evidence="2">SRPBCC family protein</fullName>
    </submittedName>
</protein>
<feature type="compositionally biased region" description="Basic and acidic residues" evidence="1">
    <location>
        <begin position="171"/>
        <end position="180"/>
    </location>
</feature>
<dbReference type="SUPFAM" id="SSF55961">
    <property type="entry name" value="Bet v1-like"/>
    <property type="match status" value="1"/>
</dbReference>
<proteinExistence type="predicted"/>
<name>A0ABU2SEE1_9ACTN</name>
<evidence type="ECO:0000313" key="3">
    <source>
        <dbReference type="Proteomes" id="UP001183615"/>
    </source>
</evidence>
<dbReference type="Pfam" id="PF10604">
    <property type="entry name" value="Polyketide_cyc2"/>
    <property type="match status" value="1"/>
</dbReference>
<dbReference type="InterPro" id="IPR023393">
    <property type="entry name" value="START-like_dom_sf"/>
</dbReference>
<dbReference type="EMBL" id="JAVREV010000019">
    <property type="protein sequence ID" value="MDT0446465.1"/>
    <property type="molecule type" value="Genomic_DNA"/>
</dbReference>
<gene>
    <name evidence="2" type="ORF">RM779_28285</name>
</gene>
<feature type="region of interest" description="Disordered" evidence="1">
    <location>
        <begin position="160"/>
        <end position="180"/>
    </location>
</feature>
<reference evidence="3" key="1">
    <citation type="submission" date="2023-07" db="EMBL/GenBank/DDBJ databases">
        <title>30 novel species of actinomycetes from the DSMZ collection.</title>
        <authorList>
            <person name="Nouioui I."/>
        </authorList>
    </citation>
    <scope>NUCLEOTIDE SEQUENCE [LARGE SCALE GENOMIC DNA]</scope>
    <source>
        <strain evidence="3">DSM 41886</strain>
    </source>
</reference>
<sequence length="180" mass="20589">MGSHRWYPIEEADDSFLTTAPLRHARSVDVPFPAEETWAALTGDGVSSWTRGMRKLTWTSPRPFGVGTTREIHMSGNFLLRERFYRWDEGHRKTFTGVAGTRAIFRRLVEDYVVEPTADGSRFSWRWAAELRRPWRWFGYPLDLLMFAPTGRSHIDGLPGYLAGPGHPGRKPSDARPEGQ</sequence>
<dbReference type="Gene3D" id="3.30.530.20">
    <property type="match status" value="1"/>
</dbReference>